<organism evidence="1">
    <name type="scientific">Florenciella sp. virus SA2</name>
    <dbReference type="NCBI Taxonomy" id="3240092"/>
    <lineage>
        <taxon>Viruses</taxon>
    </lineage>
</organism>
<sequence length="290" mass="34482">MGKDILIYGGYNWLGYELMTNIIKYNLFTNIIIVDNLHNFLLKDNIKSKFDNYYHLYNVNIHLHNCNIKDKEELIKIYKKYNISCVLNNIKYNIYDSEQEKKDKLMGYKNIGSIHKNINIQNGYEMLYLCIIRMITHNKIYLNNLSGNHVENNILFNEIICKELNITENINTVEILIPDYIYGTKCNNFFKKLVNMFNCKAPLIIPDKKEYFFCLCDEDFISYILLIIENSKNKDLYELDVIGTFSYSHIINFIKKYKNSSLMRLIEYNNPDTSSVKIDNKLYKYILSLL</sequence>
<gene>
    <name evidence="1" type="ORF">FloV-SA2_00438</name>
</gene>
<reference evidence="1" key="1">
    <citation type="submission" date="2024-03" db="EMBL/GenBank/DDBJ databases">
        <title>Eukaryotic viruses encode the ribosomal protein eL40.</title>
        <authorList>
            <person name="Thomy J."/>
            <person name="Schvarcz C.R."/>
            <person name="McBeain K.A."/>
            <person name="Edwards K.F."/>
            <person name="Steward G.F."/>
        </authorList>
    </citation>
    <scope>NUCLEOTIDE SEQUENCE</scope>
    <source>
        <strain evidence="1">FloV-SA2</strain>
    </source>
</reference>
<dbReference type="InterPro" id="IPR036291">
    <property type="entry name" value="NAD(P)-bd_dom_sf"/>
</dbReference>
<evidence type="ECO:0008006" key="2">
    <source>
        <dbReference type="Google" id="ProtNLM"/>
    </source>
</evidence>
<name>A0AB39J7F3_9VIRU</name>
<accession>A0AB39J7F3</accession>
<dbReference type="SUPFAM" id="SSF51735">
    <property type="entry name" value="NAD(P)-binding Rossmann-fold domains"/>
    <property type="match status" value="1"/>
</dbReference>
<protein>
    <recommendedName>
        <fullName evidence="2">NAD-dependent epimerase/dehydratase domain-containing protein</fullName>
    </recommendedName>
</protein>
<proteinExistence type="predicted"/>
<dbReference type="Gene3D" id="3.40.50.720">
    <property type="entry name" value="NAD(P)-binding Rossmann-like Domain"/>
    <property type="match status" value="1"/>
</dbReference>
<dbReference type="EMBL" id="PP542043">
    <property type="protein sequence ID" value="XDO02256.1"/>
    <property type="molecule type" value="Genomic_DNA"/>
</dbReference>
<evidence type="ECO:0000313" key="1">
    <source>
        <dbReference type="EMBL" id="XDO02256.1"/>
    </source>
</evidence>